<accession>A0A7J7N5F8</accession>
<evidence type="ECO:0000313" key="1">
    <source>
        <dbReference type="EMBL" id="KAF6162343.1"/>
    </source>
</evidence>
<dbReference type="AlphaFoldDB" id="A0A7J7N5F8"/>
<name>A0A7J7N5F8_9MAGN</name>
<gene>
    <name evidence="1" type="ORF">GIB67_008472</name>
</gene>
<dbReference type="Proteomes" id="UP000541444">
    <property type="component" value="Unassembled WGS sequence"/>
</dbReference>
<evidence type="ECO:0000313" key="2">
    <source>
        <dbReference type="Proteomes" id="UP000541444"/>
    </source>
</evidence>
<proteinExistence type="predicted"/>
<feature type="non-terminal residue" evidence="1">
    <location>
        <position position="63"/>
    </location>
</feature>
<reference evidence="1 2" key="1">
    <citation type="journal article" date="2020" name="IScience">
        <title>Genome Sequencing of the Endangered Kingdonia uniflora (Circaeasteraceae, Ranunculales) Reveals Potential Mechanisms of Evolutionary Specialization.</title>
        <authorList>
            <person name="Sun Y."/>
            <person name="Deng T."/>
            <person name="Zhang A."/>
            <person name="Moore M.J."/>
            <person name="Landis J.B."/>
            <person name="Lin N."/>
            <person name="Zhang H."/>
            <person name="Zhang X."/>
            <person name="Huang J."/>
            <person name="Zhang X."/>
            <person name="Sun H."/>
            <person name="Wang H."/>
        </authorList>
    </citation>
    <scope>NUCLEOTIDE SEQUENCE [LARGE SCALE GENOMIC DNA]</scope>
    <source>
        <strain evidence="1">TB1705</strain>
        <tissue evidence="1">Leaf</tissue>
    </source>
</reference>
<dbReference type="EMBL" id="JACGCM010001055">
    <property type="protein sequence ID" value="KAF6162343.1"/>
    <property type="molecule type" value="Genomic_DNA"/>
</dbReference>
<organism evidence="1 2">
    <name type="scientific">Kingdonia uniflora</name>
    <dbReference type="NCBI Taxonomy" id="39325"/>
    <lineage>
        <taxon>Eukaryota</taxon>
        <taxon>Viridiplantae</taxon>
        <taxon>Streptophyta</taxon>
        <taxon>Embryophyta</taxon>
        <taxon>Tracheophyta</taxon>
        <taxon>Spermatophyta</taxon>
        <taxon>Magnoliopsida</taxon>
        <taxon>Ranunculales</taxon>
        <taxon>Circaeasteraceae</taxon>
        <taxon>Kingdonia</taxon>
    </lineage>
</organism>
<protein>
    <submittedName>
        <fullName evidence="1">Uncharacterized protein</fullName>
    </submittedName>
</protein>
<sequence length="63" mass="6809">MFRVSGKVKLPISTMSHIRAIATLKIQLGEFVNVPVSSDMLQLPLPQPSHIGVLKSKPQVGST</sequence>
<keyword evidence="2" id="KW-1185">Reference proteome</keyword>
<comment type="caution">
    <text evidence="1">The sequence shown here is derived from an EMBL/GenBank/DDBJ whole genome shotgun (WGS) entry which is preliminary data.</text>
</comment>